<comment type="caution">
    <text evidence="2">The sequence shown here is derived from an EMBL/GenBank/DDBJ whole genome shotgun (WGS) entry which is preliminary data.</text>
</comment>
<evidence type="ECO:0000313" key="3">
    <source>
        <dbReference type="Proteomes" id="UP000476055"/>
    </source>
</evidence>
<keyword evidence="1" id="KW-0812">Transmembrane</keyword>
<accession>A0A6L5YI14</accession>
<reference evidence="2 3" key="1">
    <citation type="submission" date="2019-08" db="EMBL/GenBank/DDBJ databases">
        <title>In-depth cultivation of the pig gut microbiome towards novel bacterial diversity and tailored functional studies.</title>
        <authorList>
            <person name="Wylensek D."/>
            <person name="Hitch T.C.A."/>
            <person name="Clavel T."/>
        </authorList>
    </citation>
    <scope>NUCLEOTIDE SEQUENCE [LARGE SCALE GENOMIC DNA]</scope>
    <source>
        <strain evidence="2 3">WCA3-601-WT-6H</strain>
    </source>
</reference>
<keyword evidence="1" id="KW-1133">Transmembrane helix</keyword>
<feature type="transmembrane region" description="Helical" evidence="1">
    <location>
        <begin position="105"/>
        <end position="123"/>
    </location>
</feature>
<gene>
    <name evidence="2" type="ORF">FYJ59_06735</name>
</gene>
<dbReference type="Proteomes" id="UP000476055">
    <property type="component" value="Unassembled WGS sequence"/>
</dbReference>
<keyword evidence="1" id="KW-0472">Membrane</keyword>
<evidence type="ECO:0000256" key="1">
    <source>
        <dbReference type="SAM" id="Phobius"/>
    </source>
</evidence>
<dbReference type="AlphaFoldDB" id="A0A6L5YI14"/>
<protein>
    <submittedName>
        <fullName evidence="2">Uncharacterized protein</fullName>
    </submittedName>
</protein>
<name>A0A6L5YI14_9FIRM</name>
<sequence length="126" mass="14746">MSIQDRDWYWEDYKKKETDYDGDFSLHSKKKKESVPPSTPYSSVAQDIVVVPRFCQKCGYKFGIKVREYCILDYSYECPKCGQKVYVTFHKPINIANLLKLTLKVLTYMIGFASICLLILVFLSQF</sequence>
<dbReference type="EMBL" id="VUMU01000006">
    <property type="protein sequence ID" value="MST57941.1"/>
    <property type="molecule type" value="Genomic_DNA"/>
</dbReference>
<keyword evidence="3" id="KW-1185">Reference proteome</keyword>
<organism evidence="2 3">
    <name type="scientific">Waltera intestinalis</name>
    <dbReference type="NCBI Taxonomy" id="2606635"/>
    <lineage>
        <taxon>Bacteria</taxon>
        <taxon>Bacillati</taxon>
        <taxon>Bacillota</taxon>
        <taxon>Clostridia</taxon>
        <taxon>Lachnospirales</taxon>
        <taxon>Lachnospiraceae</taxon>
        <taxon>Waltera</taxon>
    </lineage>
</organism>
<proteinExistence type="predicted"/>
<evidence type="ECO:0000313" key="2">
    <source>
        <dbReference type="EMBL" id="MST57941.1"/>
    </source>
</evidence>
<dbReference type="RefSeq" id="WP_154496066.1">
    <property type="nucleotide sequence ID" value="NZ_VUMU01000006.1"/>
</dbReference>